<organism evidence="2 3">
    <name type="scientific">Trichinella nativa</name>
    <dbReference type="NCBI Taxonomy" id="6335"/>
    <lineage>
        <taxon>Eukaryota</taxon>
        <taxon>Metazoa</taxon>
        <taxon>Ecdysozoa</taxon>
        <taxon>Nematoda</taxon>
        <taxon>Enoplea</taxon>
        <taxon>Dorylaimia</taxon>
        <taxon>Trichinellida</taxon>
        <taxon>Trichinellidae</taxon>
        <taxon>Trichinella</taxon>
    </lineage>
</organism>
<dbReference type="Proteomes" id="UP000054721">
    <property type="component" value="Unassembled WGS sequence"/>
</dbReference>
<proteinExistence type="predicted"/>
<gene>
    <name evidence="2" type="ORF">T02_9497</name>
</gene>
<dbReference type="AlphaFoldDB" id="A0A0V1KMB6"/>
<comment type="caution">
    <text evidence="2">The sequence shown here is derived from an EMBL/GenBank/DDBJ whole genome shotgun (WGS) entry which is preliminary data.</text>
</comment>
<feature type="compositionally biased region" description="Low complexity" evidence="1">
    <location>
        <begin position="1"/>
        <end position="11"/>
    </location>
</feature>
<evidence type="ECO:0000313" key="2">
    <source>
        <dbReference type="EMBL" id="KRZ48416.1"/>
    </source>
</evidence>
<keyword evidence="3" id="KW-1185">Reference proteome</keyword>
<sequence length="164" mass="18172">MSSPHPSSPHSVGIRAHQPSTTYPTLRRPSAILVPTVWSCIPVVTQSITHQFLYTHCPHIPQYFQSAHPSITISMLHSCSPHFHRIICEDSPPHTLPPPTQGCVPHRHSLHQSFDHPYLLSPCHHPSISVYSPSTHSTCDRTIHTLPAPIPRGIILPPISTTLS</sequence>
<evidence type="ECO:0000313" key="3">
    <source>
        <dbReference type="Proteomes" id="UP000054721"/>
    </source>
</evidence>
<accession>A0A0V1KMB6</accession>
<protein>
    <submittedName>
        <fullName evidence="2">Uncharacterized protein</fullName>
    </submittedName>
</protein>
<evidence type="ECO:0000256" key="1">
    <source>
        <dbReference type="SAM" id="MobiDB-lite"/>
    </source>
</evidence>
<name>A0A0V1KMB6_9BILA</name>
<dbReference type="EMBL" id="JYDW01000411">
    <property type="protein sequence ID" value="KRZ48416.1"/>
    <property type="molecule type" value="Genomic_DNA"/>
</dbReference>
<feature type="region of interest" description="Disordered" evidence="1">
    <location>
        <begin position="1"/>
        <end position="23"/>
    </location>
</feature>
<reference evidence="2 3" key="1">
    <citation type="submission" date="2015-05" db="EMBL/GenBank/DDBJ databases">
        <title>Evolution of Trichinella species and genotypes.</title>
        <authorList>
            <person name="Korhonen P.K."/>
            <person name="Edoardo P."/>
            <person name="Giuseppe L.R."/>
            <person name="Gasser R.B."/>
        </authorList>
    </citation>
    <scope>NUCLEOTIDE SEQUENCE [LARGE SCALE GENOMIC DNA]</scope>
    <source>
        <strain evidence="2">ISS10</strain>
    </source>
</reference>